<dbReference type="CDD" id="cd12251">
    <property type="entry name" value="RRM3_hnRNPR_like"/>
    <property type="match status" value="1"/>
</dbReference>
<evidence type="ECO:0000313" key="5">
    <source>
        <dbReference type="EMBL" id="CAD7229173.1"/>
    </source>
</evidence>
<dbReference type="EMBL" id="OB661909">
    <property type="protein sequence ID" value="CAD7229173.1"/>
    <property type="molecule type" value="Genomic_DNA"/>
</dbReference>
<name>A0A7R8WF30_9CRUS</name>
<proteinExistence type="predicted"/>
<protein>
    <submittedName>
        <fullName evidence="5">Uncharacterized protein</fullName>
    </submittedName>
</protein>
<evidence type="ECO:0000256" key="3">
    <source>
        <dbReference type="ARBA" id="ARBA00022737"/>
    </source>
</evidence>
<dbReference type="OrthoDB" id="3800936at2759"/>
<dbReference type="CDD" id="cd12249">
    <property type="entry name" value="RRM1_hnRNPR_like"/>
    <property type="match status" value="1"/>
</dbReference>
<dbReference type="Gene3D" id="3.30.70.330">
    <property type="match status" value="3"/>
</dbReference>
<reference evidence="5" key="1">
    <citation type="submission" date="2020-11" db="EMBL/GenBank/DDBJ databases">
        <authorList>
            <person name="Tran Van P."/>
        </authorList>
    </citation>
    <scope>NUCLEOTIDE SEQUENCE</scope>
</reference>
<dbReference type="SUPFAM" id="SSF54928">
    <property type="entry name" value="RNA-binding domain, RBD"/>
    <property type="match status" value="2"/>
</dbReference>
<dbReference type="PANTHER" id="PTHR21245">
    <property type="entry name" value="HETEROGENEOUS NUCLEAR RIBONUCLEOPROTEIN"/>
    <property type="match status" value="1"/>
</dbReference>
<dbReference type="GO" id="GO:0003723">
    <property type="term" value="F:RNA binding"/>
    <property type="evidence" value="ECO:0007669"/>
    <property type="project" value="UniProtKB-UniRule"/>
</dbReference>
<keyword evidence="2" id="KW-0963">Cytoplasm</keyword>
<dbReference type="SMART" id="SM00360">
    <property type="entry name" value="RRM"/>
    <property type="match status" value="3"/>
</dbReference>
<dbReference type="GO" id="GO:0005737">
    <property type="term" value="C:cytoplasm"/>
    <property type="evidence" value="ECO:0007669"/>
    <property type="project" value="UniProtKB-SubCell"/>
</dbReference>
<comment type="subcellular location">
    <subcellularLocation>
        <location evidence="1">Cytoplasm</location>
    </subcellularLocation>
</comment>
<dbReference type="InterPro" id="IPR006535">
    <property type="entry name" value="HnRNP_R/Q_splicing_fac"/>
</dbReference>
<accession>A0A7R8WF30</accession>
<evidence type="ECO:0000256" key="1">
    <source>
        <dbReference type="ARBA" id="ARBA00004496"/>
    </source>
</evidence>
<gene>
    <name evidence="5" type="ORF">CTOB1V02_LOCUS7046</name>
</gene>
<dbReference type="Pfam" id="PF00076">
    <property type="entry name" value="RRM_1"/>
    <property type="match status" value="3"/>
</dbReference>
<dbReference type="InterPro" id="IPR035979">
    <property type="entry name" value="RBD_domain_sf"/>
</dbReference>
<dbReference type="AlphaFoldDB" id="A0A7R8WF30"/>
<keyword evidence="3" id="KW-0677">Repeat</keyword>
<sequence length="598" mass="66190">MSRLKEQSEIMRSKLYKGSTKKGIDDIGGKAMKLASAAEKEIMSFNWPEQWKNAKEAAYPLKIMVAATHAPLVIPAAYMILTVQFSPLIGQSNLLAGAVLLTMWGAARLSTLVAPEQKPDQVDVNQIKSLLSQSGYILDVTTGQRKYGPPPQAEKPEPGPGCEVFVGKIPKEVFEDELIPIFARVGEIYNLRLMMDPQTGANRGFCFVTYMNREGAHRAVKELDGFELTRGKMIRVNISDPNVRLFVGNIPKSKGKSEIIDEFRRITGGGLTDAIIYSSPDDKKKNRGFAFLEYDSHKSASLAKRKLSSGRIKVWGLDIIVDWADPQEEPDPEIMSKVKVLYVRNLTQKVSEEDLRTIFERFGVIERVKKIKDYAFIHFAERENALRAMNELNQTELGGAPLEVNLAKPPSDKKKKEDMLRRREMRMMHVMGARSIDVVAPGPQPPNHNRAPGGRRGAVASGNSNPALLCGPPPLSRQDYSITANPPPGALVTAPAAGPSAAAWYQCAQLPPRSLRKMLREMLGDYRRRMMLMMRPYMDSYYGRGQGVPIEEASPYYSGSESWSSRSGQVGAYGQGPSSAPGDHGRIGRNDGGTPECY</sequence>
<dbReference type="CDD" id="cd12250">
    <property type="entry name" value="RRM2_hnRNPR_like"/>
    <property type="match status" value="1"/>
</dbReference>
<dbReference type="FunFam" id="3.30.70.330:FF:000027">
    <property type="entry name" value="Heterogeneous nuclear ribonucleoprotein q isoform"/>
    <property type="match status" value="1"/>
</dbReference>
<evidence type="ECO:0000256" key="2">
    <source>
        <dbReference type="ARBA" id="ARBA00022490"/>
    </source>
</evidence>
<dbReference type="InterPro" id="IPR000504">
    <property type="entry name" value="RRM_dom"/>
</dbReference>
<dbReference type="FunFam" id="3.30.70.330:FF:000023">
    <property type="entry name" value="Heterogeneous nuclear ribonucleoprotein q isoform"/>
    <property type="match status" value="1"/>
</dbReference>
<dbReference type="InterPro" id="IPR012677">
    <property type="entry name" value="Nucleotide-bd_a/b_plait_sf"/>
</dbReference>
<keyword evidence="4" id="KW-0694">RNA-binding</keyword>
<evidence type="ECO:0000256" key="4">
    <source>
        <dbReference type="ARBA" id="ARBA00022884"/>
    </source>
</evidence>
<dbReference type="NCBIfam" id="TIGR01648">
    <property type="entry name" value="hnRNP-R-Q"/>
    <property type="match status" value="1"/>
</dbReference>
<dbReference type="PROSITE" id="PS50102">
    <property type="entry name" value="RRM"/>
    <property type="match status" value="3"/>
</dbReference>
<organism evidence="5">
    <name type="scientific">Cyprideis torosa</name>
    <dbReference type="NCBI Taxonomy" id="163714"/>
    <lineage>
        <taxon>Eukaryota</taxon>
        <taxon>Metazoa</taxon>
        <taxon>Ecdysozoa</taxon>
        <taxon>Arthropoda</taxon>
        <taxon>Crustacea</taxon>
        <taxon>Oligostraca</taxon>
        <taxon>Ostracoda</taxon>
        <taxon>Podocopa</taxon>
        <taxon>Podocopida</taxon>
        <taxon>Cytherocopina</taxon>
        <taxon>Cytheroidea</taxon>
        <taxon>Cytherideidae</taxon>
        <taxon>Cyprideis</taxon>
    </lineage>
</organism>